<dbReference type="InterPro" id="IPR014752">
    <property type="entry name" value="Arrestin-like_C"/>
</dbReference>
<name>A0AAW0C065_9AGAR</name>
<dbReference type="AlphaFoldDB" id="A0AAW0C065"/>
<evidence type="ECO:0008006" key="3">
    <source>
        <dbReference type="Google" id="ProtNLM"/>
    </source>
</evidence>
<comment type="caution">
    <text evidence="1">The sequence shown here is derived from an EMBL/GenBank/DDBJ whole genome shotgun (WGS) entry which is preliminary data.</text>
</comment>
<dbReference type="EMBL" id="JAYKXP010000066">
    <property type="protein sequence ID" value="KAK7032320.1"/>
    <property type="molecule type" value="Genomic_DNA"/>
</dbReference>
<evidence type="ECO:0000313" key="1">
    <source>
        <dbReference type="EMBL" id="KAK7032320.1"/>
    </source>
</evidence>
<evidence type="ECO:0000313" key="2">
    <source>
        <dbReference type="Proteomes" id="UP001383192"/>
    </source>
</evidence>
<accession>A0AAW0C065</accession>
<organism evidence="1 2">
    <name type="scientific">Paramarasmius palmivorus</name>
    <dbReference type="NCBI Taxonomy" id="297713"/>
    <lineage>
        <taxon>Eukaryota</taxon>
        <taxon>Fungi</taxon>
        <taxon>Dikarya</taxon>
        <taxon>Basidiomycota</taxon>
        <taxon>Agaricomycotina</taxon>
        <taxon>Agaricomycetes</taxon>
        <taxon>Agaricomycetidae</taxon>
        <taxon>Agaricales</taxon>
        <taxon>Marasmiineae</taxon>
        <taxon>Marasmiaceae</taxon>
        <taxon>Paramarasmius</taxon>
    </lineage>
</organism>
<proteinExistence type="predicted"/>
<protein>
    <recommendedName>
        <fullName evidence="3">Arrestin-like N-terminal domain-containing protein</fullName>
    </recommendedName>
</protein>
<dbReference type="Proteomes" id="UP001383192">
    <property type="component" value="Unassembled WGS sequence"/>
</dbReference>
<sequence>MNTTALANPPAYHTLTALENSTSTSLPRYSRRPISGSTTIYTQSSVHEFLFAKRNGLVLRVYGDANLSQRLPTFMEGGSISGTVNIGPKLGKRINIKISVRGRILLGHGGDYRDGTVHTFLRLSVHLPPPVSVDYSATFCIPLPREVLVSSGRRDSAEVVKLPSSFAEPKFPVRVVYDLVLKVKRKWWQQDIKTFLGYSQGSTRPISSPVSCHGWQTLEPVMLKGTIFSEREVEVHYTLSLSKPVSYATIVVVPFTAI</sequence>
<gene>
    <name evidence="1" type="ORF">VNI00_013279</name>
</gene>
<dbReference type="Gene3D" id="2.60.40.640">
    <property type="match status" value="1"/>
</dbReference>
<keyword evidence="2" id="KW-1185">Reference proteome</keyword>
<reference evidence="1 2" key="1">
    <citation type="submission" date="2024-01" db="EMBL/GenBank/DDBJ databases">
        <title>A draft genome for a cacao thread blight-causing isolate of Paramarasmius palmivorus.</title>
        <authorList>
            <person name="Baruah I.K."/>
            <person name="Bukari Y."/>
            <person name="Amoako-Attah I."/>
            <person name="Meinhardt L.W."/>
            <person name="Bailey B.A."/>
            <person name="Cohen S.P."/>
        </authorList>
    </citation>
    <scope>NUCLEOTIDE SEQUENCE [LARGE SCALE GENOMIC DNA]</scope>
    <source>
        <strain evidence="1 2">GH-12</strain>
    </source>
</reference>